<keyword evidence="7" id="KW-1003">Cell membrane</keyword>
<dbReference type="CDD" id="cd13142">
    <property type="entry name" value="MATE_like_12"/>
    <property type="match status" value="1"/>
</dbReference>
<evidence type="ECO:0000256" key="8">
    <source>
        <dbReference type="ARBA" id="ARBA00022692"/>
    </source>
</evidence>
<feature type="transmembrane region" description="Helical" evidence="13">
    <location>
        <begin position="396"/>
        <end position="413"/>
    </location>
</feature>
<dbReference type="InterPro" id="IPR048279">
    <property type="entry name" value="MdtK-like"/>
</dbReference>
<comment type="subcellular location">
    <subcellularLocation>
        <location evidence="2">Cell membrane</location>
        <topology evidence="2">Multi-pass membrane protein</topology>
    </subcellularLocation>
</comment>
<evidence type="ECO:0000256" key="5">
    <source>
        <dbReference type="ARBA" id="ARBA00022448"/>
    </source>
</evidence>
<keyword evidence="8 13" id="KW-0812">Transmembrane</keyword>
<feature type="transmembrane region" description="Helical" evidence="13">
    <location>
        <begin position="208"/>
        <end position="230"/>
    </location>
</feature>
<dbReference type="OrthoDB" id="9776324at2"/>
<protein>
    <recommendedName>
        <fullName evidence="4">Probable multidrug resistance protein NorM</fullName>
    </recommendedName>
    <alternativeName>
        <fullName evidence="12">Multidrug-efflux transporter</fullName>
    </alternativeName>
</protein>
<reference evidence="14 15" key="1">
    <citation type="submission" date="2016-10" db="EMBL/GenBank/DDBJ databases">
        <authorList>
            <person name="de Groot N.N."/>
        </authorList>
    </citation>
    <scope>NUCLEOTIDE SEQUENCE [LARGE SCALE GENOMIC DNA]</scope>
    <source>
        <strain evidence="14 15">ATCC 51327</strain>
    </source>
</reference>
<feature type="transmembrane region" description="Helical" evidence="13">
    <location>
        <begin position="180"/>
        <end position="202"/>
    </location>
</feature>
<dbReference type="GO" id="GO:0015297">
    <property type="term" value="F:antiporter activity"/>
    <property type="evidence" value="ECO:0007669"/>
    <property type="project" value="UniProtKB-KW"/>
</dbReference>
<keyword evidence="15" id="KW-1185">Reference proteome</keyword>
<keyword evidence="6" id="KW-0050">Antiport</keyword>
<evidence type="ECO:0000256" key="10">
    <source>
        <dbReference type="ARBA" id="ARBA00023065"/>
    </source>
</evidence>
<dbReference type="PANTHER" id="PTHR43298">
    <property type="entry name" value="MULTIDRUG RESISTANCE PROTEIN NORM-RELATED"/>
    <property type="match status" value="1"/>
</dbReference>
<dbReference type="InterPro" id="IPR050222">
    <property type="entry name" value="MATE_MdtK"/>
</dbReference>
<evidence type="ECO:0000256" key="6">
    <source>
        <dbReference type="ARBA" id="ARBA00022449"/>
    </source>
</evidence>
<dbReference type="GO" id="GO:0005886">
    <property type="term" value="C:plasma membrane"/>
    <property type="evidence" value="ECO:0007669"/>
    <property type="project" value="UniProtKB-SubCell"/>
</dbReference>
<feature type="transmembrane region" description="Helical" evidence="13">
    <location>
        <begin position="146"/>
        <end position="168"/>
    </location>
</feature>
<dbReference type="EMBL" id="FOTI01000017">
    <property type="protein sequence ID" value="SFL53453.1"/>
    <property type="molecule type" value="Genomic_DNA"/>
</dbReference>
<feature type="transmembrane region" description="Helical" evidence="13">
    <location>
        <begin position="295"/>
        <end position="318"/>
    </location>
</feature>
<accession>A0A1I4IHH5</accession>
<gene>
    <name evidence="14" type="ORF">SAMN02983006_01409</name>
</gene>
<dbReference type="Proteomes" id="UP000199006">
    <property type="component" value="Unassembled WGS sequence"/>
</dbReference>
<feature type="transmembrane region" description="Helical" evidence="13">
    <location>
        <begin position="433"/>
        <end position="451"/>
    </location>
</feature>
<feature type="transmembrane region" description="Helical" evidence="13">
    <location>
        <begin position="104"/>
        <end position="126"/>
    </location>
</feature>
<dbReference type="GO" id="GO:0006811">
    <property type="term" value="P:monoatomic ion transport"/>
    <property type="evidence" value="ECO:0007669"/>
    <property type="project" value="UniProtKB-KW"/>
</dbReference>
<evidence type="ECO:0000256" key="2">
    <source>
        <dbReference type="ARBA" id="ARBA00004651"/>
    </source>
</evidence>
<sequence>MQKNLTKNDNSVSENRAAILNGSIPKTLFKISWPIMVGNTMQVLYNLADTFWVGKMGADSVAAISLGYPLVFLLISIGGGMTVAGTTLVAQYTGANNQKMVDHVAGQIFTLVIFLALLCGSLGFIFDRKILYLIGAPEKIIGDAVAYLDIIFAGVTFMFIFFVFRALLRGVGDTKTPMKMMVFSTIFNIILDPFLILGWWIFPAWGVRGAAIATILSRAIAGLYGIYILFKGEKGIKLYAKNLIPDLEMQKGIIKLGVPSATEQSIIALGMTILMGIVSNFGTMVVAAYGIGNRIMSVVMMPMRGLSMATTTMVGQTIGADKVERAEKIVWTAVILTFAIMSALILITQIFPGQIIKVFNDNEEVVSYGIAFLKIVGLSFGFLGIRIVIGGSFRGAGNTIAAMILALISLWGLRVPAAKLLSGYFALGANGIWWGMFISNFISAIIGLVWFKHGGWKKNKAI</sequence>
<keyword evidence="5" id="KW-0813">Transport</keyword>
<evidence type="ECO:0000256" key="4">
    <source>
        <dbReference type="ARBA" id="ARBA00020268"/>
    </source>
</evidence>
<dbReference type="STRING" id="29563.SAMN02983006_01409"/>
<comment type="function">
    <text evidence="1">Multidrug efflux pump.</text>
</comment>
<dbReference type="NCBIfam" id="TIGR00797">
    <property type="entry name" value="matE"/>
    <property type="match status" value="1"/>
</dbReference>
<dbReference type="InterPro" id="IPR002528">
    <property type="entry name" value="MATE_fam"/>
</dbReference>
<comment type="similarity">
    <text evidence="3">Belongs to the multi antimicrobial extrusion (MATE) (TC 2.A.66.1) family.</text>
</comment>
<keyword evidence="11 13" id="KW-0472">Membrane</keyword>
<dbReference type="Pfam" id="PF01554">
    <property type="entry name" value="MatE"/>
    <property type="match status" value="2"/>
</dbReference>
<evidence type="ECO:0000256" key="7">
    <source>
        <dbReference type="ARBA" id="ARBA00022475"/>
    </source>
</evidence>
<evidence type="ECO:0000256" key="11">
    <source>
        <dbReference type="ARBA" id="ARBA00023136"/>
    </source>
</evidence>
<evidence type="ECO:0000256" key="12">
    <source>
        <dbReference type="ARBA" id="ARBA00031636"/>
    </source>
</evidence>
<dbReference type="AlphaFoldDB" id="A0A1I4IHH5"/>
<feature type="transmembrane region" description="Helical" evidence="13">
    <location>
        <begin position="330"/>
        <end position="351"/>
    </location>
</feature>
<evidence type="ECO:0000256" key="3">
    <source>
        <dbReference type="ARBA" id="ARBA00010199"/>
    </source>
</evidence>
<dbReference type="PANTHER" id="PTHR43298:SF2">
    <property type="entry name" value="FMN_FAD EXPORTER YEEO-RELATED"/>
    <property type="match status" value="1"/>
</dbReference>
<evidence type="ECO:0000256" key="9">
    <source>
        <dbReference type="ARBA" id="ARBA00022989"/>
    </source>
</evidence>
<dbReference type="PIRSF" id="PIRSF006603">
    <property type="entry name" value="DinF"/>
    <property type="match status" value="1"/>
</dbReference>
<evidence type="ECO:0000256" key="1">
    <source>
        <dbReference type="ARBA" id="ARBA00003408"/>
    </source>
</evidence>
<dbReference type="RefSeq" id="WP_089861409.1">
    <property type="nucleotide sequence ID" value="NZ_FOTI01000017.1"/>
</dbReference>
<keyword evidence="9 13" id="KW-1133">Transmembrane helix</keyword>
<evidence type="ECO:0000256" key="13">
    <source>
        <dbReference type="SAM" id="Phobius"/>
    </source>
</evidence>
<evidence type="ECO:0000313" key="14">
    <source>
        <dbReference type="EMBL" id="SFL53453.1"/>
    </source>
</evidence>
<name>A0A1I4IHH5_9FIRM</name>
<organism evidence="14 15">
    <name type="scientific">Halanaerobium salsuginis</name>
    <dbReference type="NCBI Taxonomy" id="29563"/>
    <lineage>
        <taxon>Bacteria</taxon>
        <taxon>Bacillati</taxon>
        <taxon>Bacillota</taxon>
        <taxon>Clostridia</taxon>
        <taxon>Halanaerobiales</taxon>
        <taxon>Halanaerobiaceae</taxon>
        <taxon>Halanaerobium</taxon>
    </lineage>
</organism>
<keyword evidence="10" id="KW-0406">Ion transport</keyword>
<evidence type="ECO:0000313" key="15">
    <source>
        <dbReference type="Proteomes" id="UP000199006"/>
    </source>
</evidence>
<feature type="transmembrane region" description="Helical" evidence="13">
    <location>
        <begin position="371"/>
        <end position="389"/>
    </location>
</feature>
<proteinExistence type="inferred from homology"/>
<feature type="transmembrane region" description="Helical" evidence="13">
    <location>
        <begin position="70"/>
        <end position="92"/>
    </location>
</feature>
<feature type="transmembrane region" description="Helical" evidence="13">
    <location>
        <begin position="266"/>
        <end position="289"/>
    </location>
</feature>
<dbReference type="GO" id="GO:0042910">
    <property type="term" value="F:xenobiotic transmembrane transporter activity"/>
    <property type="evidence" value="ECO:0007669"/>
    <property type="project" value="InterPro"/>
</dbReference>